<gene>
    <name evidence="3" type="ORF">GCM10023322_20870</name>
</gene>
<dbReference type="EMBL" id="BAABJQ010000005">
    <property type="protein sequence ID" value="GAA5182910.1"/>
    <property type="molecule type" value="Genomic_DNA"/>
</dbReference>
<evidence type="ECO:0000259" key="2">
    <source>
        <dbReference type="PROSITE" id="PS50943"/>
    </source>
</evidence>
<evidence type="ECO:0000256" key="1">
    <source>
        <dbReference type="SAM" id="MobiDB-lite"/>
    </source>
</evidence>
<protein>
    <submittedName>
        <fullName evidence="3">Helix-turn-helix transcriptional regulator</fullName>
    </submittedName>
</protein>
<dbReference type="InterPro" id="IPR001387">
    <property type="entry name" value="Cro/C1-type_HTH"/>
</dbReference>
<evidence type="ECO:0000313" key="4">
    <source>
        <dbReference type="Proteomes" id="UP001501570"/>
    </source>
</evidence>
<dbReference type="InterPro" id="IPR043917">
    <property type="entry name" value="DUF5753"/>
</dbReference>
<dbReference type="InterPro" id="IPR010982">
    <property type="entry name" value="Lambda_DNA-bd_dom_sf"/>
</dbReference>
<keyword evidence="4" id="KW-1185">Reference proteome</keyword>
<dbReference type="Gene3D" id="1.10.260.40">
    <property type="entry name" value="lambda repressor-like DNA-binding domains"/>
    <property type="match status" value="1"/>
</dbReference>
<dbReference type="SUPFAM" id="SSF47413">
    <property type="entry name" value="lambda repressor-like DNA-binding domains"/>
    <property type="match status" value="1"/>
</dbReference>
<name>A0ABP9RNX9_9ACTN</name>
<dbReference type="Pfam" id="PF19054">
    <property type="entry name" value="DUF5753"/>
    <property type="match status" value="1"/>
</dbReference>
<organism evidence="3 4">
    <name type="scientific">Rugosimonospora acidiphila</name>
    <dbReference type="NCBI Taxonomy" id="556531"/>
    <lineage>
        <taxon>Bacteria</taxon>
        <taxon>Bacillati</taxon>
        <taxon>Actinomycetota</taxon>
        <taxon>Actinomycetes</taxon>
        <taxon>Micromonosporales</taxon>
        <taxon>Micromonosporaceae</taxon>
        <taxon>Rugosimonospora</taxon>
    </lineage>
</organism>
<dbReference type="RefSeq" id="WP_345628383.1">
    <property type="nucleotide sequence ID" value="NZ_BAABJQ010000005.1"/>
</dbReference>
<proteinExistence type="predicted"/>
<feature type="region of interest" description="Disordered" evidence="1">
    <location>
        <begin position="1"/>
        <end position="20"/>
    </location>
</feature>
<feature type="domain" description="HTH cro/C1-type" evidence="2">
    <location>
        <begin position="28"/>
        <end position="82"/>
    </location>
</feature>
<comment type="caution">
    <text evidence="3">The sequence shown here is derived from an EMBL/GenBank/DDBJ whole genome shotgun (WGS) entry which is preliminary data.</text>
</comment>
<dbReference type="SMART" id="SM00530">
    <property type="entry name" value="HTH_XRE"/>
    <property type="match status" value="1"/>
</dbReference>
<dbReference type="Proteomes" id="UP001501570">
    <property type="component" value="Unassembled WGS sequence"/>
</dbReference>
<sequence length="298" mass="32757">MSDTRITAGIDPNAAGSSGHRRRLRSALRQLRAGAGLTQERVAAEMDWSLSKVIRIEAGAVAVSVNDVRSLLRLYRVQDGEQAARLIELARTARRRPWWYAYRDHFAAAFQSYLDLEPGASALKFHQTGCVPGLLQTERYARAVSLATAPEPVPPQRLDLELNVRLRRQRGVFGQQSPPEVVALLDEACLRRSCGDRDALRAQLAHLRELADRPGVAIHVVPFTASVTAATLGTFVLLEFDADGDGPALYVEGLRGVQSMRTQHPAVTAYANLFERVRSAALDETDSLALIDRAAREV</sequence>
<evidence type="ECO:0000313" key="3">
    <source>
        <dbReference type="EMBL" id="GAA5182910.1"/>
    </source>
</evidence>
<dbReference type="PROSITE" id="PS50943">
    <property type="entry name" value="HTH_CROC1"/>
    <property type="match status" value="1"/>
</dbReference>
<dbReference type="CDD" id="cd00093">
    <property type="entry name" value="HTH_XRE"/>
    <property type="match status" value="1"/>
</dbReference>
<dbReference type="Pfam" id="PF13560">
    <property type="entry name" value="HTH_31"/>
    <property type="match status" value="1"/>
</dbReference>
<reference evidence="4" key="1">
    <citation type="journal article" date="2019" name="Int. J. Syst. Evol. Microbiol.">
        <title>The Global Catalogue of Microorganisms (GCM) 10K type strain sequencing project: providing services to taxonomists for standard genome sequencing and annotation.</title>
        <authorList>
            <consortium name="The Broad Institute Genomics Platform"/>
            <consortium name="The Broad Institute Genome Sequencing Center for Infectious Disease"/>
            <person name="Wu L."/>
            <person name="Ma J."/>
        </authorList>
    </citation>
    <scope>NUCLEOTIDE SEQUENCE [LARGE SCALE GENOMIC DNA]</scope>
    <source>
        <strain evidence="4">JCM 18304</strain>
    </source>
</reference>
<accession>A0ABP9RNX9</accession>